<feature type="region of interest" description="Disordered" evidence="1">
    <location>
        <begin position="296"/>
        <end position="321"/>
    </location>
</feature>
<accession>A0AAD7IXY3</accession>
<feature type="compositionally biased region" description="Basic and acidic residues" evidence="1">
    <location>
        <begin position="528"/>
        <end position="542"/>
    </location>
</feature>
<protein>
    <submittedName>
        <fullName evidence="2">Uncharacterized protein</fullName>
    </submittedName>
</protein>
<evidence type="ECO:0000256" key="1">
    <source>
        <dbReference type="SAM" id="MobiDB-lite"/>
    </source>
</evidence>
<keyword evidence="3" id="KW-1185">Reference proteome</keyword>
<dbReference type="EMBL" id="JARKIB010000061">
    <property type="protein sequence ID" value="KAJ7751651.1"/>
    <property type="molecule type" value="Genomic_DNA"/>
</dbReference>
<name>A0AAD7IXY3_9AGAR</name>
<gene>
    <name evidence="2" type="ORF">B0H16DRAFT_1840026</name>
</gene>
<sequence>MPSPSSAKYRPRYTTRAPVAVSPVRPDYLRLARYLQQSLQSPTPPSSRTPFARHYRTWCDSGATSGQRVCHAAQLKLASTASGIQKTHWSAGLAVPAPIAAVIAAKDQPLQHRSAPTDETRELRSTVAVQIPPRLTNPAPTIAAAWNKDEERRARARIRRAHCVHHRVGAGPDVEGAQFGGTSVGVYDARRRSDTTRGGRGHCHPARNLIPRFYLVAWFRHRNCNFELVQLGDGRAMGDDRGRGGGTLCLLAICRWSRESASSSRVQIGPEGKFEREHRKINGKQARMMKNGSSAFYQQPSSDMTRRTAAGCTSGRPLPKIIQPKLHPRAKKQYFRSFFSWKIPKARGCLVPTGNSERPKRPELTKGRGRGVLEDVLAQIGKGQAIVRRATIGGLRCALSTMGASMGSEDGGCVRYWRARIRRVGASVTAVKEGNAVYRLGGCDRRGENDSGVGIGRRVELVAHSRSCRTTTRAPERLRRRIYRQHACAVYLNRARVGGGGCVYVGDGQLAAEVPNRKSGGNAGKSAGRVDRGHKEGVREGQNRAMARTRGSDQGRLRGRTPRALFASLEADAGRLSSACARYVTREGPYIFPLKAL</sequence>
<evidence type="ECO:0000313" key="2">
    <source>
        <dbReference type="EMBL" id="KAJ7751651.1"/>
    </source>
</evidence>
<proteinExistence type="predicted"/>
<feature type="region of interest" description="Disordered" evidence="1">
    <location>
        <begin position="516"/>
        <end position="558"/>
    </location>
</feature>
<comment type="caution">
    <text evidence="2">The sequence shown here is derived from an EMBL/GenBank/DDBJ whole genome shotgun (WGS) entry which is preliminary data.</text>
</comment>
<dbReference type="AlphaFoldDB" id="A0AAD7IXY3"/>
<dbReference type="Proteomes" id="UP001215598">
    <property type="component" value="Unassembled WGS sequence"/>
</dbReference>
<reference evidence="2" key="1">
    <citation type="submission" date="2023-03" db="EMBL/GenBank/DDBJ databases">
        <title>Massive genome expansion in bonnet fungi (Mycena s.s.) driven by repeated elements and novel gene families across ecological guilds.</title>
        <authorList>
            <consortium name="Lawrence Berkeley National Laboratory"/>
            <person name="Harder C.B."/>
            <person name="Miyauchi S."/>
            <person name="Viragh M."/>
            <person name="Kuo A."/>
            <person name="Thoen E."/>
            <person name="Andreopoulos B."/>
            <person name="Lu D."/>
            <person name="Skrede I."/>
            <person name="Drula E."/>
            <person name="Henrissat B."/>
            <person name="Morin E."/>
            <person name="Kohler A."/>
            <person name="Barry K."/>
            <person name="LaButti K."/>
            <person name="Morin E."/>
            <person name="Salamov A."/>
            <person name="Lipzen A."/>
            <person name="Mereny Z."/>
            <person name="Hegedus B."/>
            <person name="Baldrian P."/>
            <person name="Stursova M."/>
            <person name="Weitz H."/>
            <person name="Taylor A."/>
            <person name="Grigoriev I.V."/>
            <person name="Nagy L.G."/>
            <person name="Martin F."/>
            <person name="Kauserud H."/>
        </authorList>
    </citation>
    <scope>NUCLEOTIDE SEQUENCE</scope>
    <source>
        <strain evidence="2">CBHHK182m</strain>
    </source>
</reference>
<evidence type="ECO:0000313" key="3">
    <source>
        <dbReference type="Proteomes" id="UP001215598"/>
    </source>
</evidence>
<organism evidence="2 3">
    <name type="scientific">Mycena metata</name>
    <dbReference type="NCBI Taxonomy" id="1033252"/>
    <lineage>
        <taxon>Eukaryota</taxon>
        <taxon>Fungi</taxon>
        <taxon>Dikarya</taxon>
        <taxon>Basidiomycota</taxon>
        <taxon>Agaricomycotina</taxon>
        <taxon>Agaricomycetes</taxon>
        <taxon>Agaricomycetidae</taxon>
        <taxon>Agaricales</taxon>
        <taxon>Marasmiineae</taxon>
        <taxon>Mycenaceae</taxon>
        <taxon>Mycena</taxon>
    </lineage>
</organism>